<comment type="caution">
    <text evidence="1">The sequence shown here is derived from an EMBL/GenBank/DDBJ whole genome shotgun (WGS) entry which is preliminary data.</text>
</comment>
<name>A0A2S5R8G3_9PROT</name>
<evidence type="ECO:0000313" key="2">
    <source>
        <dbReference type="Proteomes" id="UP000239425"/>
    </source>
</evidence>
<gene>
    <name evidence="1" type="ORF">HCUR_01164</name>
</gene>
<protein>
    <submittedName>
        <fullName evidence="1">MepB protein</fullName>
    </submittedName>
</protein>
<reference evidence="1 2" key="1">
    <citation type="submission" date="2017-11" db="EMBL/GenBank/DDBJ databases">
        <title>Comparative genomic analysis of Holospora spp., intranuclear symbionts of paramecia.</title>
        <authorList>
            <person name="Garushyants S.K."/>
            <person name="Beliavskaya A."/>
            <person name="Malko D.B."/>
            <person name="Logacheva M.D."/>
            <person name="Rautian M.S."/>
            <person name="Gelfand M.S."/>
        </authorList>
    </citation>
    <scope>NUCLEOTIDE SEQUENCE [LARGE SCALE GENOMIC DNA]</scope>
    <source>
        <strain evidence="2">02AZ16</strain>
    </source>
</reference>
<evidence type="ECO:0000313" key="1">
    <source>
        <dbReference type="EMBL" id="PPE03425.1"/>
    </source>
</evidence>
<dbReference type="AlphaFoldDB" id="A0A2S5R8G3"/>
<dbReference type="Pfam" id="PF08877">
    <property type="entry name" value="MepB-like"/>
    <property type="match status" value="1"/>
</dbReference>
<dbReference type="PIRSF" id="PIRSF032285">
    <property type="entry name" value="UCP032285"/>
    <property type="match status" value="1"/>
</dbReference>
<dbReference type="RefSeq" id="WP_104207119.1">
    <property type="nucleotide sequence ID" value="NZ_PHHC01000105.1"/>
</dbReference>
<dbReference type="InterPro" id="IPR011235">
    <property type="entry name" value="MepB-like"/>
</dbReference>
<dbReference type="EMBL" id="PHHC01000105">
    <property type="protein sequence ID" value="PPE03425.1"/>
    <property type="molecule type" value="Genomic_DNA"/>
</dbReference>
<proteinExistence type="predicted"/>
<organism evidence="1 2">
    <name type="scientific">Holospora curviuscula</name>
    <dbReference type="NCBI Taxonomy" id="1082868"/>
    <lineage>
        <taxon>Bacteria</taxon>
        <taxon>Pseudomonadati</taxon>
        <taxon>Pseudomonadota</taxon>
        <taxon>Alphaproteobacteria</taxon>
        <taxon>Holosporales</taxon>
        <taxon>Holosporaceae</taxon>
        <taxon>Holospora</taxon>
    </lineage>
</organism>
<dbReference type="OrthoDB" id="4954833at2"/>
<dbReference type="Gene3D" id="3.40.1350.140">
    <property type="entry name" value="MepB-like"/>
    <property type="match status" value="1"/>
</dbReference>
<keyword evidence="2" id="KW-1185">Reference proteome</keyword>
<sequence length="168" mass="19255">MLEVLEIVKNVQSNMYAKYGLKIENFFPEEESSEYHAHTFTLKNKNGLFRIAKKTPTKTGWFVTIWKRGADNIIAPYDRTDAIDFVVIAVSDNNNVGEFIFPKTILLKKNIFSENGKEGKRAIRVYTPWDKTTSAQAAKTQKWQSQFFVDLGSSNSEPTLTIKNLYSM</sequence>
<dbReference type="InterPro" id="IPR038231">
    <property type="entry name" value="MepB-like_sf"/>
</dbReference>
<accession>A0A2S5R8G3</accession>
<dbReference type="Proteomes" id="UP000239425">
    <property type="component" value="Unassembled WGS sequence"/>
</dbReference>